<dbReference type="Proteomes" id="UP000191144">
    <property type="component" value="Chromosome G"/>
</dbReference>
<feature type="compositionally biased region" description="Low complexity" evidence="5">
    <location>
        <begin position="104"/>
        <end position="120"/>
    </location>
</feature>
<dbReference type="GO" id="GO:0003682">
    <property type="term" value="F:chromatin binding"/>
    <property type="evidence" value="ECO:0007669"/>
    <property type="project" value="TreeGrafter"/>
</dbReference>
<dbReference type="PANTHER" id="PTHR22980">
    <property type="entry name" value="CORTISTATIN"/>
    <property type="match status" value="1"/>
</dbReference>
<accession>A0A1G4K920</accession>
<keyword evidence="3" id="KW-0238">DNA-binding</keyword>
<dbReference type="EMBL" id="LT598484">
    <property type="protein sequence ID" value="SCV00584.1"/>
    <property type="molecule type" value="Genomic_DNA"/>
</dbReference>
<evidence type="ECO:0000256" key="5">
    <source>
        <dbReference type="SAM" id="MobiDB-lite"/>
    </source>
</evidence>
<dbReference type="InterPro" id="IPR029003">
    <property type="entry name" value="CENP-S/Mhf1"/>
</dbReference>
<keyword evidence="7" id="KW-1185">Reference proteome</keyword>
<evidence type="ECO:0000313" key="6">
    <source>
        <dbReference type="EMBL" id="SCV00584.1"/>
    </source>
</evidence>
<dbReference type="InterPro" id="IPR009072">
    <property type="entry name" value="Histone-fold"/>
</dbReference>
<dbReference type="PANTHER" id="PTHR22980:SF0">
    <property type="entry name" value="CENTROMERE PROTEIN S"/>
    <property type="match status" value="1"/>
</dbReference>
<proteinExistence type="inferred from homology"/>
<dbReference type="GO" id="GO:0006281">
    <property type="term" value="P:DNA repair"/>
    <property type="evidence" value="ECO:0007669"/>
    <property type="project" value="UniProtKB-KW"/>
</dbReference>
<organism evidence="6 7">
    <name type="scientific">Lachancea meyersii CBS 8951</name>
    <dbReference type="NCBI Taxonomy" id="1266667"/>
    <lineage>
        <taxon>Eukaryota</taxon>
        <taxon>Fungi</taxon>
        <taxon>Dikarya</taxon>
        <taxon>Ascomycota</taxon>
        <taxon>Saccharomycotina</taxon>
        <taxon>Saccharomycetes</taxon>
        <taxon>Saccharomycetales</taxon>
        <taxon>Saccharomycetaceae</taxon>
        <taxon>Lachancea</taxon>
    </lineage>
</organism>
<keyword evidence="2" id="KW-0227">DNA damage</keyword>
<protein>
    <submittedName>
        <fullName evidence="6">LAME_0G10704g1_1</fullName>
    </submittedName>
</protein>
<dbReference type="GO" id="GO:0003677">
    <property type="term" value="F:DNA binding"/>
    <property type="evidence" value="ECO:0007669"/>
    <property type="project" value="UniProtKB-KW"/>
</dbReference>
<dbReference type="OrthoDB" id="1872155at2759"/>
<comment type="similarity">
    <text evidence="1">Belongs to the TAF9 family. CENP-S/MHF1 subfamily.</text>
</comment>
<feature type="region of interest" description="Disordered" evidence="5">
    <location>
        <begin position="100"/>
        <end position="120"/>
    </location>
</feature>
<gene>
    <name evidence="6" type="ORF">LAME_0G10704G</name>
</gene>
<evidence type="ECO:0000256" key="2">
    <source>
        <dbReference type="ARBA" id="ARBA00022763"/>
    </source>
</evidence>
<dbReference type="SUPFAM" id="SSF47113">
    <property type="entry name" value="Histone-fold"/>
    <property type="match status" value="1"/>
</dbReference>
<reference evidence="7" key="1">
    <citation type="submission" date="2016-03" db="EMBL/GenBank/DDBJ databases">
        <authorList>
            <person name="Devillers Hugo."/>
        </authorList>
    </citation>
    <scope>NUCLEOTIDE SEQUENCE [LARGE SCALE GENOMIC DNA]</scope>
</reference>
<dbReference type="GO" id="GO:0000712">
    <property type="term" value="P:resolution of meiotic recombination intermediates"/>
    <property type="evidence" value="ECO:0007669"/>
    <property type="project" value="TreeGrafter"/>
</dbReference>
<name>A0A1G4K920_9SACH</name>
<evidence type="ECO:0000313" key="7">
    <source>
        <dbReference type="Proteomes" id="UP000191144"/>
    </source>
</evidence>
<evidence type="ECO:0000256" key="3">
    <source>
        <dbReference type="ARBA" id="ARBA00023125"/>
    </source>
</evidence>
<dbReference type="CDD" id="cd22919">
    <property type="entry name" value="HFD_CENP-S"/>
    <property type="match status" value="1"/>
</dbReference>
<dbReference type="Gene3D" id="1.10.20.10">
    <property type="entry name" value="Histone, subunit A"/>
    <property type="match status" value="1"/>
</dbReference>
<dbReference type="Pfam" id="PF15630">
    <property type="entry name" value="CENP-S"/>
    <property type="match status" value="1"/>
</dbReference>
<dbReference type="AlphaFoldDB" id="A0A1G4K920"/>
<dbReference type="GO" id="GO:0071821">
    <property type="term" value="C:FANCM-MHF complex"/>
    <property type="evidence" value="ECO:0007669"/>
    <property type="project" value="InterPro"/>
</dbReference>
<evidence type="ECO:0000256" key="1">
    <source>
        <dbReference type="ARBA" id="ARBA00006612"/>
    </source>
</evidence>
<dbReference type="GO" id="GO:0046982">
    <property type="term" value="F:protein heterodimerization activity"/>
    <property type="evidence" value="ECO:0007669"/>
    <property type="project" value="InterPro"/>
</dbReference>
<evidence type="ECO:0000256" key="4">
    <source>
        <dbReference type="ARBA" id="ARBA00023204"/>
    </source>
</evidence>
<dbReference type="GO" id="GO:0031297">
    <property type="term" value="P:replication fork processing"/>
    <property type="evidence" value="ECO:0007669"/>
    <property type="project" value="TreeGrafter"/>
</dbReference>
<keyword evidence="4" id="KW-0234">DNA repair</keyword>
<sequence length="120" mass="13498">MNQREKSSDEFRQKLIPQLKGKLWFCLEHQVKNELPPGVNYSPKFINALVELTFTQLVELGGDLEAFARHAGRETIVVEDLMLMLRKSPELQSLLRQKLEKEVGASGASGASTTARSSKR</sequence>